<dbReference type="GO" id="GO:0034976">
    <property type="term" value="P:response to endoplasmic reticulum stress"/>
    <property type="evidence" value="ECO:0007669"/>
    <property type="project" value="TreeGrafter"/>
</dbReference>
<dbReference type="Pfam" id="PF00085">
    <property type="entry name" value="Thioredoxin"/>
    <property type="match status" value="1"/>
</dbReference>
<dbReference type="EMBL" id="JANCYU010000067">
    <property type="protein sequence ID" value="KAK4528624.1"/>
    <property type="molecule type" value="Genomic_DNA"/>
</dbReference>
<dbReference type="PROSITE" id="PS51352">
    <property type="entry name" value="THIOREDOXIN_2"/>
    <property type="match status" value="1"/>
</dbReference>
<dbReference type="SUPFAM" id="SSF52833">
    <property type="entry name" value="Thioredoxin-like"/>
    <property type="match status" value="1"/>
</dbReference>
<dbReference type="PANTHER" id="PTHR45815">
    <property type="entry name" value="PROTEIN DISULFIDE-ISOMERASE A6"/>
    <property type="match status" value="1"/>
</dbReference>
<sequence>MFWLWNESKLAKSSLTCAILTLYCVSLVCALPYSRNSNVTELDPRSFEKQVLGSPENWLIEFYAPWCGYCKQLEPIYEKVASKLKDAVRVGAVNADKYPELAQRYQVRGFPSIFLFHLSNKKNKIPVEYQGDRTSKSLLAFVEERIPSFVAQVKASGIEAFLRNDPELVHVLLATNKRTPSLLLKALSATYAGSIVFGIIHKDDLDAHAMKLYGIHKYPVLLGFSANSSKTTSQPQTFYLEHAQRKDIHEFLRQLLNSSSFASSKDHTVNLSNIFQVDNWTQVEQNCVVSHKGKICNLFIFCSRDDLDWFSRENLTSRYRDSIFQFFAIDWKLCPKHWLEQFGINSSICSEPSLIAWKTKSMKYAKCFNATDTFQVENFMDRLVGGDITFHKLSIEQPSSIHDEV</sequence>
<dbReference type="GO" id="GO:0005788">
    <property type="term" value="C:endoplasmic reticulum lumen"/>
    <property type="evidence" value="ECO:0007669"/>
    <property type="project" value="TreeGrafter"/>
</dbReference>
<reference evidence="3 4" key="1">
    <citation type="submission" date="2022-07" db="EMBL/GenBank/DDBJ databases">
        <title>Genome-wide signatures of adaptation to extreme environments.</title>
        <authorList>
            <person name="Cho C.H."/>
            <person name="Yoon H.S."/>
        </authorList>
    </citation>
    <scope>NUCLEOTIDE SEQUENCE [LARGE SCALE GENOMIC DNA]</scope>
    <source>
        <strain evidence="3 4">108.79 E11</strain>
    </source>
</reference>
<gene>
    <name evidence="3" type="ORF">GAYE_SCF62G6569</name>
</gene>
<name>A0AAV9IMY7_9RHOD</name>
<evidence type="ECO:0000259" key="2">
    <source>
        <dbReference type="PROSITE" id="PS51352"/>
    </source>
</evidence>
<dbReference type="PROSITE" id="PS00194">
    <property type="entry name" value="THIOREDOXIN_1"/>
    <property type="match status" value="1"/>
</dbReference>
<keyword evidence="4" id="KW-1185">Reference proteome</keyword>
<organism evidence="3 4">
    <name type="scientific">Galdieria yellowstonensis</name>
    <dbReference type="NCBI Taxonomy" id="3028027"/>
    <lineage>
        <taxon>Eukaryota</taxon>
        <taxon>Rhodophyta</taxon>
        <taxon>Bangiophyceae</taxon>
        <taxon>Galdieriales</taxon>
        <taxon>Galdieriaceae</taxon>
        <taxon>Galdieria</taxon>
    </lineage>
</organism>
<dbReference type="InterPro" id="IPR036249">
    <property type="entry name" value="Thioredoxin-like_sf"/>
</dbReference>
<accession>A0AAV9IMY7</accession>
<dbReference type="PANTHER" id="PTHR45815:SF3">
    <property type="entry name" value="PROTEIN DISULFIDE-ISOMERASE A6"/>
    <property type="match status" value="1"/>
</dbReference>
<comment type="caution">
    <text evidence="3">The sequence shown here is derived from an EMBL/GenBank/DDBJ whole genome shotgun (WGS) entry which is preliminary data.</text>
</comment>
<dbReference type="Gene3D" id="3.40.30.10">
    <property type="entry name" value="Glutaredoxin"/>
    <property type="match status" value="2"/>
</dbReference>
<evidence type="ECO:0000313" key="4">
    <source>
        <dbReference type="Proteomes" id="UP001300502"/>
    </source>
</evidence>
<dbReference type="Proteomes" id="UP001300502">
    <property type="component" value="Unassembled WGS sequence"/>
</dbReference>
<proteinExistence type="predicted"/>
<dbReference type="GO" id="GO:0015035">
    <property type="term" value="F:protein-disulfide reductase activity"/>
    <property type="evidence" value="ECO:0007669"/>
    <property type="project" value="TreeGrafter"/>
</dbReference>
<dbReference type="InterPro" id="IPR017937">
    <property type="entry name" value="Thioredoxin_CS"/>
</dbReference>
<dbReference type="InterPro" id="IPR013766">
    <property type="entry name" value="Thioredoxin_domain"/>
</dbReference>
<evidence type="ECO:0000313" key="3">
    <source>
        <dbReference type="EMBL" id="KAK4528624.1"/>
    </source>
</evidence>
<dbReference type="PRINTS" id="PR00421">
    <property type="entry name" value="THIOREDOXIN"/>
</dbReference>
<comment type="function">
    <text evidence="1">Participates in various redox reactions through the reversible oxidation of its active center dithiol to a disulfide and catalyzes dithiol-disulfide exchange reactions.</text>
</comment>
<dbReference type="AlphaFoldDB" id="A0AAV9IMY7"/>
<evidence type="ECO:0000256" key="1">
    <source>
        <dbReference type="ARBA" id="ARBA00003318"/>
    </source>
</evidence>
<protein>
    <recommendedName>
        <fullName evidence="2">Thioredoxin domain-containing protein</fullName>
    </recommendedName>
</protein>
<feature type="domain" description="Thioredoxin" evidence="2">
    <location>
        <begin position="25"/>
        <end position="147"/>
    </location>
</feature>